<dbReference type="Proteomes" id="UP000249081">
    <property type="component" value="Unassembled WGS sequence"/>
</dbReference>
<proteinExistence type="predicted"/>
<feature type="domain" description="Histidine kinase/HSP90-like ATPase" evidence="4">
    <location>
        <begin position="27"/>
        <end position="77"/>
    </location>
</feature>
<comment type="catalytic activity">
    <reaction evidence="1">
        <text>ATP + protein L-histidine = ADP + protein N-phospho-L-histidine.</text>
        <dbReference type="EC" id="2.7.13.3"/>
    </reaction>
</comment>
<dbReference type="Pfam" id="PF02518">
    <property type="entry name" value="HATPase_c"/>
    <property type="match status" value="1"/>
</dbReference>
<dbReference type="GO" id="GO:0004673">
    <property type="term" value="F:protein histidine kinase activity"/>
    <property type="evidence" value="ECO:0007669"/>
    <property type="project" value="UniProtKB-EC"/>
</dbReference>
<reference evidence="5 6" key="2">
    <citation type="submission" date="2018-06" db="EMBL/GenBank/DDBJ databases">
        <title>Metagenomic assembly of (sub)arctic Cyanobacteria and their associated microbiome from non-axenic cultures.</title>
        <authorList>
            <person name="Baurain D."/>
        </authorList>
    </citation>
    <scope>NUCLEOTIDE SEQUENCE [LARGE SCALE GENOMIC DNA]</scope>
    <source>
        <strain evidence="5">ULC041bin1</strain>
    </source>
</reference>
<dbReference type="InterPro" id="IPR003594">
    <property type="entry name" value="HATPase_dom"/>
</dbReference>
<evidence type="ECO:0000313" key="5">
    <source>
        <dbReference type="EMBL" id="PZO39696.1"/>
    </source>
</evidence>
<evidence type="ECO:0000256" key="3">
    <source>
        <dbReference type="ARBA" id="ARBA00023012"/>
    </source>
</evidence>
<dbReference type="Gene3D" id="3.30.565.10">
    <property type="entry name" value="Histidine kinase-like ATPase, C-terminal domain"/>
    <property type="match status" value="1"/>
</dbReference>
<dbReference type="PRINTS" id="PR00344">
    <property type="entry name" value="BCTRLSENSOR"/>
</dbReference>
<gene>
    <name evidence="5" type="ORF">DCF17_12960</name>
</gene>
<organism evidence="5 6">
    <name type="scientific">Shackletoniella antarctica</name>
    <dbReference type="NCBI Taxonomy" id="268115"/>
    <lineage>
        <taxon>Bacteria</taxon>
        <taxon>Bacillati</taxon>
        <taxon>Cyanobacteriota</taxon>
        <taxon>Cyanophyceae</taxon>
        <taxon>Oculatellales</taxon>
        <taxon>Oculatellaceae</taxon>
        <taxon>Shackletoniella</taxon>
    </lineage>
</organism>
<name>A0A2W4W4T9_9CYAN</name>
<dbReference type="EC" id="2.7.13.3" evidence="2"/>
<sequence>MARRATLPTSPTRVARTNAVLHIANDITAECQGSVFDPFYRVDENRSRSTSGTGLGPTLVRSLIEATAGPVSLRSQPS</sequence>
<reference evidence="6" key="1">
    <citation type="submission" date="2018-04" db="EMBL/GenBank/DDBJ databases">
        <authorList>
            <person name="Cornet L."/>
        </authorList>
    </citation>
    <scope>NUCLEOTIDE SEQUENCE [LARGE SCALE GENOMIC DNA]</scope>
</reference>
<evidence type="ECO:0000259" key="4">
    <source>
        <dbReference type="Pfam" id="PF02518"/>
    </source>
</evidence>
<comment type="caution">
    <text evidence="5">The sequence shown here is derived from an EMBL/GenBank/DDBJ whole genome shotgun (WGS) entry which is preliminary data.</text>
</comment>
<evidence type="ECO:0000256" key="2">
    <source>
        <dbReference type="ARBA" id="ARBA00012438"/>
    </source>
</evidence>
<evidence type="ECO:0000256" key="1">
    <source>
        <dbReference type="ARBA" id="ARBA00000085"/>
    </source>
</evidence>
<dbReference type="InterPro" id="IPR004358">
    <property type="entry name" value="Sig_transdc_His_kin-like_C"/>
</dbReference>
<dbReference type="GO" id="GO:0000160">
    <property type="term" value="P:phosphorelay signal transduction system"/>
    <property type="evidence" value="ECO:0007669"/>
    <property type="project" value="UniProtKB-KW"/>
</dbReference>
<dbReference type="InterPro" id="IPR036890">
    <property type="entry name" value="HATPase_C_sf"/>
</dbReference>
<accession>A0A2W4W4T9</accession>
<dbReference type="AlphaFoldDB" id="A0A2W4W4T9"/>
<dbReference type="SUPFAM" id="SSF55874">
    <property type="entry name" value="ATPase domain of HSP90 chaperone/DNA topoisomerase II/histidine kinase"/>
    <property type="match status" value="1"/>
</dbReference>
<protein>
    <recommendedName>
        <fullName evidence="2">histidine kinase</fullName>
        <ecNumber evidence="2">2.7.13.3</ecNumber>
    </recommendedName>
</protein>
<dbReference type="EMBL" id="QBMN01000085">
    <property type="protein sequence ID" value="PZO39696.1"/>
    <property type="molecule type" value="Genomic_DNA"/>
</dbReference>
<keyword evidence="3" id="KW-0902">Two-component regulatory system</keyword>
<evidence type="ECO:0000313" key="6">
    <source>
        <dbReference type="Proteomes" id="UP000249081"/>
    </source>
</evidence>